<dbReference type="SUPFAM" id="SSF56219">
    <property type="entry name" value="DNase I-like"/>
    <property type="match status" value="1"/>
</dbReference>
<dbReference type="GO" id="GO:0006506">
    <property type="term" value="P:GPI anchor biosynthetic process"/>
    <property type="evidence" value="ECO:0007669"/>
    <property type="project" value="TreeGrafter"/>
</dbReference>
<evidence type="ECO:0000313" key="3">
    <source>
        <dbReference type="Proteomes" id="UP000321514"/>
    </source>
</evidence>
<dbReference type="RefSeq" id="WP_083559979.1">
    <property type="nucleotide sequence ID" value="NZ_BJXR01000023.1"/>
</dbReference>
<dbReference type="AlphaFoldDB" id="A0A511SZH0"/>
<dbReference type="PANTHER" id="PTHR14859:SF15">
    <property type="entry name" value="ENDONUCLEASE_EXONUCLEASE_PHOSPHATASE DOMAIN-CONTAINING PROTEIN"/>
    <property type="match status" value="1"/>
</dbReference>
<proteinExistence type="predicted"/>
<dbReference type="PANTHER" id="PTHR14859">
    <property type="entry name" value="CALCOFLUOR WHITE HYPERSENSITIVE PROTEIN PRECURSOR"/>
    <property type="match status" value="1"/>
</dbReference>
<name>A0A511SZH0_MYXFU</name>
<dbReference type="InterPro" id="IPR051916">
    <property type="entry name" value="GPI-anchor_lipid_remodeler"/>
</dbReference>
<dbReference type="Proteomes" id="UP000321514">
    <property type="component" value="Unassembled WGS sequence"/>
</dbReference>
<comment type="caution">
    <text evidence="2">The sequence shown here is derived from an EMBL/GenBank/DDBJ whole genome shotgun (WGS) entry which is preliminary data.</text>
</comment>
<dbReference type="EMBL" id="BJXR01000023">
    <property type="protein sequence ID" value="GEN07285.1"/>
    <property type="molecule type" value="Genomic_DNA"/>
</dbReference>
<feature type="domain" description="Endonuclease/exonuclease/phosphatase" evidence="1">
    <location>
        <begin position="246"/>
        <end position="469"/>
    </location>
</feature>
<reference evidence="2 3" key="1">
    <citation type="submission" date="2019-07" db="EMBL/GenBank/DDBJ databases">
        <title>Whole genome shotgun sequence of Myxococcus fulvus NBRC 100333.</title>
        <authorList>
            <person name="Hosoyama A."/>
            <person name="Uohara A."/>
            <person name="Ohji S."/>
            <person name="Ichikawa N."/>
        </authorList>
    </citation>
    <scope>NUCLEOTIDE SEQUENCE [LARGE SCALE GENOMIC DNA]</scope>
    <source>
        <strain evidence="2 3">NBRC 100333</strain>
    </source>
</reference>
<accession>A0A511SZH0</accession>
<dbReference type="GO" id="GO:0016020">
    <property type="term" value="C:membrane"/>
    <property type="evidence" value="ECO:0007669"/>
    <property type="project" value="GOC"/>
</dbReference>
<dbReference type="InterPro" id="IPR005135">
    <property type="entry name" value="Endo/exonuclease/phosphatase"/>
</dbReference>
<dbReference type="InterPro" id="IPR036691">
    <property type="entry name" value="Endo/exonu/phosph_ase_sf"/>
</dbReference>
<dbReference type="OrthoDB" id="155529at2"/>
<dbReference type="GO" id="GO:0003824">
    <property type="term" value="F:catalytic activity"/>
    <property type="evidence" value="ECO:0007669"/>
    <property type="project" value="InterPro"/>
</dbReference>
<evidence type="ECO:0000259" key="1">
    <source>
        <dbReference type="Pfam" id="PF03372"/>
    </source>
</evidence>
<dbReference type="Gene3D" id="3.60.10.10">
    <property type="entry name" value="Endonuclease/exonuclease/phosphatase"/>
    <property type="match status" value="1"/>
</dbReference>
<sequence>MSVWSDAAQTQNGRWTHLRLPIVFEEFVISASVLDVSSLRVAVLARKLMPFCVLGLLWVSPESHAACTNGVRASCEIVGEECPGERVCVGGTWSECEARVCNPIEILPTLKSVGLGTDNEIYAYRLGSGPLRQFVLSRVFSLVAYVNPGPAVDTLRMSGTVAVTCDLDGVETIFTTSFHQDQSGNGTTAGLSFSRTFDTSTALCPTGYHRVAVNYEARTTVILSNGGGTFSTYPGRAEYLRLLKFMTWNIHHGVGLDENLNLQRITNTLLASGAHFAGFQDVDRHWSPRSECQDQPALLQQQTGWFMRYSASLDTHAQHCNALYRRQYGNLLLSRYPILSDSIGYLYQADDYERRSVLGAEVSIGGTRFTIFSSHLQHGAGSMPETIRAFQAHTLTAFINDYGGTGPKILMADLNDFENASSLSSVRNTMQDTWFAAGNPSAVRIDYIFTTHNLPVARAIKVLSNASDHDAVMSWVSLDPSSTL</sequence>
<gene>
    <name evidence="2" type="ORF">MFU01_23220</name>
</gene>
<organism evidence="2 3">
    <name type="scientific">Myxococcus fulvus</name>
    <dbReference type="NCBI Taxonomy" id="33"/>
    <lineage>
        <taxon>Bacteria</taxon>
        <taxon>Pseudomonadati</taxon>
        <taxon>Myxococcota</taxon>
        <taxon>Myxococcia</taxon>
        <taxon>Myxococcales</taxon>
        <taxon>Cystobacterineae</taxon>
        <taxon>Myxococcaceae</taxon>
        <taxon>Myxococcus</taxon>
    </lineage>
</organism>
<evidence type="ECO:0000313" key="2">
    <source>
        <dbReference type="EMBL" id="GEN07285.1"/>
    </source>
</evidence>
<dbReference type="Pfam" id="PF03372">
    <property type="entry name" value="Exo_endo_phos"/>
    <property type="match status" value="1"/>
</dbReference>
<protein>
    <recommendedName>
        <fullName evidence="1">Endonuclease/exonuclease/phosphatase domain-containing protein</fullName>
    </recommendedName>
</protein>